<feature type="domain" description="CHAT" evidence="2">
    <location>
        <begin position="1025"/>
        <end position="1303"/>
    </location>
</feature>
<dbReference type="EMBL" id="QPFP01000008">
    <property type="protein sequence ID" value="TEB35079.1"/>
    <property type="molecule type" value="Genomic_DNA"/>
</dbReference>
<dbReference type="OrthoDB" id="9991317at2759"/>
<name>A0A4Y7TNG3_COPMI</name>
<dbReference type="SUPFAM" id="SSF48452">
    <property type="entry name" value="TPR-like"/>
    <property type="match status" value="1"/>
</dbReference>
<sequence length="1341" mass="148885">MSDVTENVNAKENGAPPHEVPDSCFYLTNVAIERVEQLVNEELSSDIADLWVRDIEDLEEGRCYPLISAGPNRWEVKGAIKLPVVVREVRCEVHCTAGHIHYITDIDCTAVGLRSTTFKEGLRKTMQADGEGEERVISWNFSMASESGTPFADDGLAAHINACSCAGCIPGLAYTPKAIEILHSALLLTPVCHPSIKRCFVKLAKQHELAFRVDRSPSHIDEAISALSRALELTPKNDSDFLTLLGNLAKIHMLRFDLTEDISDLNQAISRRRQAVEATPQGNQSLHCRYNSLGHLLQSRFDRSGDLSDLSDSIAVLTKAMALMLGTRTGLQSLAKALRCSFRSFLQQINASLRDAQAFLSAARENRMGPCNCSMANLLKNIAKLLRLRFRRVGKLPDLNASISVQRLLVRLTGEGFPNFSSILEDLGNSLQYRFQHQEEVCDIDEAIATLQKTVQLDPSRVKITGGSCITHRIAYSFLLKYNVTGNCDDLNEAVRIFQQMVYVDSDAIKHPCAAAWLGALALSFSQRFDRTGNPRDLTEAISIQEGVIQRTQDDDEAIGPRLATLSQMLGTRFEVFGDSEDINKAISFGRKAIKGALNNDNQGFLLNNLAGCLIQRIKKDDAKEALPAVLEAARRVETSPGPLDYATEAITLLQKALRLTPSEDRALPVLFNSLARCFHARFKHSGDLRDIQEAIGAQLKAIKLSPDWHAGKANFMAYLGGLFHSRYHHTGDDEDRVEMAKAYEAALASPFPIPRERLQAALQLTKHYSETPKAVAAFDAAIDATAMMVGLDQTISQRYSLIPGLSEMPLKAAAFACRLGRPDKAVEWLEQGRCLVWSQLNNLRTPLEVLRTHDPELATQIADASRRLEKAGSTRSPVDDHMSRSEKLSLDDEAHMHTKLARRWEDLLKQARSIPGFQSFLKPFTCSSLIEHLPSSGPVIIINASKTRCDAIALVAGLEEPLHIPLPNLTISNARMYRASLNKQLCALGFRTPGAEIEEFSDSEDALERAARPYKSKPLHVRSILKALWTEVVKPILEALAISKASTSSNKNVRRVWWCPTGVLSFLPLHAAGIYEDSGSECVLDYAVSSYTPSISSLLERVRDARRVNRTRSGLFLTNQPNAAGYSALPGTTKEVKTVYDIAEKRGVRVLKVEGKELSVNDCLKYMEEYSGIHLACHGLQSTKAPLKSQLRLEAGALELNTIMQKNLKDADFAFLSACQTSTGEEKLDNEVVHLAAGMLAAGYRRVVATMWNIRDRPAIEVADDFYRYLFDHREEPSGTGFDGSLSAHALHHATRELRDRLDVARKIQDCLNESWELEDRLKDLEKSLLIWIPYVHFGY</sequence>
<protein>
    <recommendedName>
        <fullName evidence="2">CHAT domain-containing protein</fullName>
    </recommendedName>
</protein>
<evidence type="ECO:0000256" key="1">
    <source>
        <dbReference type="SAM" id="MobiDB-lite"/>
    </source>
</evidence>
<dbReference type="STRING" id="71717.A0A4Y7TNG3"/>
<gene>
    <name evidence="3" type="ORF">FA13DRAFT_1728879</name>
</gene>
<organism evidence="3 4">
    <name type="scientific">Coprinellus micaceus</name>
    <name type="common">Glistening ink-cap mushroom</name>
    <name type="synonym">Coprinus micaceus</name>
    <dbReference type="NCBI Taxonomy" id="71717"/>
    <lineage>
        <taxon>Eukaryota</taxon>
        <taxon>Fungi</taxon>
        <taxon>Dikarya</taxon>
        <taxon>Basidiomycota</taxon>
        <taxon>Agaricomycotina</taxon>
        <taxon>Agaricomycetes</taxon>
        <taxon>Agaricomycetidae</taxon>
        <taxon>Agaricales</taxon>
        <taxon>Agaricineae</taxon>
        <taxon>Psathyrellaceae</taxon>
        <taxon>Coprinellus</taxon>
    </lineage>
</organism>
<reference evidence="3 4" key="1">
    <citation type="journal article" date="2019" name="Nat. Ecol. Evol.">
        <title>Megaphylogeny resolves global patterns of mushroom evolution.</title>
        <authorList>
            <person name="Varga T."/>
            <person name="Krizsan K."/>
            <person name="Foldi C."/>
            <person name="Dima B."/>
            <person name="Sanchez-Garcia M."/>
            <person name="Sanchez-Ramirez S."/>
            <person name="Szollosi G.J."/>
            <person name="Szarkandi J.G."/>
            <person name="Papp V."/>
            <person name="Albert L."/>
            <person name="Andreopoulos W."/>
            <person name="Angelini C."/>
            <person name="Antonin V."/>
            <person name="Barry K.W."/>
            <person name="Bougher N.L."/>
            <person name="Buchanan P."/>
            <person name="Buyck B."/>
            <person name="Bense V."/>
            <person name="Catcheside P."/>
            <person name="Chovatia M."/>
            <person name="Cooper J."/>
            <person name="Damon W."/>
            <person name="Desjardin D."/>
            <person name="Finy P."/>
            <person name="Geml J."/>
            <person name="Haridas S."/>
            <person name="Hughes K."/>
            <person name="Justo A."/>
            <person name="Karasinski D."/>
            <person name="Kautmanova I."/>
            <person name="Kiss B."/>
            <person name="Kocsube S."/>
            <person name="Kotiranta H."/>
            <person name="LaButti K.M."/>
            <person name="Lechner B.E."/>
            <person name="Liimatainen K."/>
            <person name="Lipzen A."/>
            <person name="Lukacs Z."/>
            <person name="Mihaltcheva S."/>
            <person name="Morgado L.N."/>
            <person name="Niskanen T."/>
            <person name="Noordeloos M.E."/>
            <person name="Ohm R.A."/>
            <person name="Ortiz-Santana B."/>
            <person name="Ovrebo C."/>
            <person name="Racz N."/>
            <person name="Riley R."/>
            <person name="Savchenko A."/>
            <person name="Shiryaev A."/>
            <person name="Soop K."/>
            <person name="Spirin V."/>
            <person name="Szebenyi C."/>
            <person name="Tomsovsky M."/>
            <person name="Tulloss R.E."/>
            <person name="Uehling J."/>
            <person name="Grigoriev I.V."/>
            <person name="Vagvolgyi C."/>
            <person name="Papp T."/>
            <person name="Martin F.M."/>
            <person name="Miettinen O."/>
            <person name="Hibbett D.S."/>
            <person name="Nagy L.G."/>
        </authorList>
    </citation>
    <scope>NUCLEOTIDE SEQUENCE [LARGE SCALE GENOMIC DNA]</scope>
    <source>
        <strain evidence="3 4">FP101781</strain>
    </source>
</reference>
<evidence type="ECO:0000313" key="4">
    <source>
        <dbReference type="Proteomes" id="UP000298030"/>
    </source>
</evidence>
<comment type="caution">
    <text evidence="3">The sequence shown here is derived from an EMBL/GenBank/DDBJ whole genome shotgun (WGS) entry which is preliminary data.</text>
</comment>
<dbReference type="Proteomes" id="UP000298030">
    <property type="component" value="Unassembled WGS sequence"/>
</dbReference>
<evidence type="ECO:0000313" key="3">
    <source>
        <dbReference type="EMBL" id="TEB35079.1"/>
    </source>
</evidence>
<keyword evidence="4" id="KW-1185">Reference proteome</keyword>
<proteinExistence type="predicted"/>
<accession>A0A4Y7TNG3</accession>
<feature type="region of interest" description="Disordered" evidence="1">
    <location>
        <begin position="868"/>
        <end position="887"/>
    </location>
</feature>
<dbReference type="InterPro" id="IPR011990">
    <property type="entry name" value="TPR-like_helical_dom_sf"/>
</dbReference>
<dbReference type="InterPro" id="IPR024983">
    <property type="entry name" value="CHAT_dom"/>
</dbReference>
<dbReference type="Gene3D" id="1.25.40.10">
    <property type="entry name" value="Tetratricopeptide repeat domain"/>
    <property type="match status" value="3"/>
</dbReference>
<evidence type="ECO:0000259" key="2">
    <source>
        <dbReference type="Pfam" id="PF12770"/>
    </source>
</evidence>
<dbReference type="Pfam" id="PF12770">
    <property type="entry name" value="CHAT"/>
    <property type="match status" value="1"/>
</dbReference>